<accession>A0AAW2KRY5</accession>
<reference evidence="1" key="1">
    <citation type="submission" date="2020-06" db="EMBL/GenBank/DDBJ databases">
        <authorList>
            <person name="Li T."/>
            <person name="Hu X."/>
            <person name="Zhang T."/>
            <person name="Song X."/>
            <person name="Zhang H."/>
            <person name="Dai N."/>
            <person name="Sheng W."/>
            <person name="Hou X."/>
            <person name="Wei L."/>
        </authorList>
    </citation>
    <scope>NUCLEOTIDE SEQUENCE</scope>
    <source>
        <strain evidence="1">G02</strain>
        <tissue evidence="1">Leaf</tissue>
    </source>
</reference>
<evidence type="ECO:0000313" key="1">
    <source>
        <dbReference type="EMBL" id="KAL0309054.1"/>
    </source>
</evidence>
<name>A0AAW2KRY5_SESRA</name>
<proteinExistence type="predicted"/>
<gene>
    <name evidence="1" type="ORF">Sradi_5847700</name>
</gene>
<comment type="caution">
    <text evidence="1">The sequence shown here is derived from an EMBL/GenBank/DDBJ whole genome shotgun (WGS) entry which is preliminary data.</text>
</comment>
<protein>
    <submittedName>
        <fullName evidence="1">Uncharacterized protein</fullName>
    </submittedName>
</protein>
<dbReference type="AlphaFoldDB" id="A0AAW2KRY5"/>
<sequence length="206" mass="23286">MILKVHCHLCTLYATQTLTSTQWKGDLHRAGGMEFIFRQTVFEPLVSCVGVHHPHFGLSSIQTAPPSGIQAWWGRQTSLEIQMGMYTSHIMLHWAQAPVCWQSSLPFGGVWSLPWHRIYPPWWWRWMPRREANGATDHLVKETASLQLTRGCAIMISRVFSAAFSALTDGESLTFVGGYDGFTTWTKSFCGGFVVDFWSIGSNTWG</sequence>
<organism evidence="1">
    <name type="scientific">Sesamum radiatum</name>
    <name type="common">Black benniseed</name>
    <dbReference type="NCBI Taxonomy" id="300843"/>
    <lineage>
        <taxon>Eukaryota</taxon>
        <taxon>Viridiplantae</taxon>
        <taxon>Streptophyta</taxon>
        <taxon>Embryophyta</taxon>
        <taxon>Tracheophyta</taxon>
        <taxon>Spermatophyta</taxon>
        <taxon>Magnoliopsida</taxon>
        <taxon>eudicotyledons</taxon>
        <taxon>Gunneridae</taxon>
        <taxon>Pentapetalae</taxon>
        <taxon>asterids</taxon>
        <taxon>lamiids</taxon>
        <taxon>Lamiales</taxon>
        <taxon>Pedaliaceae</taxon>
        <taxon>Sesamum</taxon>
    </lineage>
</organism>
<reference evidence="1" key="2">
    <citation type="journal article" date="2024" name="Plant">
        <title>Genomic evolution and insights into agronomic trait innovations of Sesamum species.</title>
        <authorList>
            <person name="Miao H."/>
            <person name="Wang L."/>
            <person name="Qu L."/>
            <person name="Liu H."/>
            <person name="Sun Y."/>
            <person name="Le M."/>
            <person name="Wang Q."/>
            <person name="Wei S."/>
            <person name="Zheng Y."/>
            <person name="Lin W."/>
            <person name="Duan Y."/>
            <person name="Cao H."/>
            <person name="Xiong S."/>
            <person name="Wang X."/>
            <person name="Wei L."/>
            <person name="Li C."/>
            <person name="Ma Q."/>
            <person name="Ju M."/>
            <person name="Zhao R."/>
            <person name="Li G."/>
            <person name="Mu C."/>
            <person name="Tian Q."/>
            <person name="Mei H."/>
            <person name="Zhang T."/>
            <person name="Gao T."/>
            <person name="Zhang H."/>
        </authorList>
    </citation>
    <scope>NUCLEOTIDE SEQUENCE</scope>
    <source>
        <strain evidence="1">G02</strain>
    </source>
</reference>
<dbReference type="EMBL" id="JACGWJ010000027">
    <property type="protein sequence ID" value="KAL0309054.1"/>
    <property type="molecule type" value="Genomic_DNA"/>
</dbReference>